<sequence length="127" mass="13921">MRVIARVNKYVTNPIQRRWAPYLPYCAVVEHTGRKSGKGYRTPVMALVDGGTLTVMLNYGAGADWVRNTVAAGSAGILHRGRRYRLIDPVVVPADSAELPAVVREGVTTGRSALYGRLVWEPDARTV</sequence>
<accession>A0ABS1MD21</accession>
<dbReference type="InterPro" id="IPR012349">
    <property type="entry name" value="Split_barrel_FMN-bd"/>
</dbReference>
<comment type="caution">
    <text evidence="1">The sequence shown here is derived from an EMBL/GenBank/DDBJ whole genome shotgun (WGS) entry which is preliminary data.</text>
</comment>
<dbReference type="NCBIfam" id="TIGR00026">
    <property type="entry name" value="hi_GC_TIGR00026"/>
    <property type="match status" value="1"/>
</dbReference>
<reference evidence="1 2" key="1">
    <citation type="submission" date="2021-01" db="EMBL/GenBank/DDBJ databases">
        <title>WGS of actinomycetes isolated from Thailand.</title>
        <authorList>
            <person name="Thawai C."/>
        </authorList>
    </citation>
    <scope>NUCLEOTIDE SEQUENCE [LARGE SCALE GENOMIC DNA]</scope>
    <source>
        <strain evidence="1 2">LPG 2</strain>
    </source>
</reference>
<proteinExistence type="predicted"/>
<organism evidence="1 2">
    <name type="scientific">Nocardia acididurans</name>
    <dbReference type="NCBI Taxonomy" id="2802282"/>
    <lineage>
        <taxon>Bacteria</taxon>
        <taxon>Bacillati</taxon>
        <taxon>Actinomycetota</taxon>
        <taxon>Actinomycetes</taxon>
        <taxon>Mycobacteriales</taxon>
        <taxon>Nocardiaceae</taxon>
        <taxon>Nocardia</taxon>
    </lineage>
</organism>
<evidence type="ECO:0000313" key="2">
    <source>
        <dbReference type="Proteomes" id="UP000602198"/>
    </source>
</evidence>
<dbReference type="InterPro" id="IPR004378">
    <property type="entry name" value="F420H2_quin_Rdtase"/>
</dbReference>
<protein>
    <submittedName>
        <fullName evidence="1">Nitroreductase family deazaflavin-dependent oxidoreductase</fullName>
    </submittedName>
</protein>
<dbReference type="Proteomes" id="UP000602198">
    <property type="component" value="Unassembled WGS sequence"/>
</dbReference>
<gene>
    <name evidence="1" type="ORF">JK358_26395</name>
</gene>
<dbReference type="Gene3D" id="2.30.110.10">
    <property type="entry name" value="Electron Transport, Fmn-binding Protein, Chain A"/>
    <property type="match status" value="1"/>
</dbReference>
<keyword evidence="2" id="KW-1185">Reference proteome</keyword>
<name>A0ABS1MD21_9NOCA</name>
<dbReference type="Pfam" id="PF04075">
    <property type="entry name" value="F420H2_quin_red"/>
    <property type="match status" value="1"/>
</dbReference>
<dbReference type="EMBL" id="JAERRJ010000010">
    <property type="protein sequence ID" value="MBL1077940.1"/>
    <property type="molecule type" value="Genomic_DNA"/>
</dbReference>
<evidence type="ECO:0000313" key="1">
    <source>
        <dbReference type="EMBL" id="MBL1077940.1"/>
    </source>
</evidence>